<feature type="domain" description="Autotransporter" evidence="3">
    <location>
        <begin position="821"/>
        <end position="1098"/>
    </location>
</feature>
<dbReference type="SUPFAM" id="SSF103515">
    <property type="entry name" value="Autotransporter"/>
    <property type="match status" value="1"/>
</dbReference>
<dbReference type="RefSeq" id="WP_112862105.1">
    <property type="nucleotide sequence ID" value="NZ_UAQP01000005.1"/>
</dbReference>
<dbReference type="AlphaFoldDB" id="A0A2X1B7P2"/>
<dbReference type="SMART" id="SM00869">
    <property type="entry name" value="Autotransporter"/>
    <property type="match status" value="1"/>
</dbReference>
<feature type="region of interest" description="Disordered" evidence="1">
    <location>
        <begin position="305"/>
        <end position="347"/>
    </location>
</feature>
<feature type="chain" id="PRO_5016073923" evidence="2">
    <location>
        <begin position="23"/>
        <end position="1098"/>
    </location>
</feature>
<sequence>MRILLATAVAIAPLMVATGSQAEIVISNARTTPIQTSNATGTAADNIRIASGGSVAVASGAAVTLNTNNTVDLDSGSSITMDKSADGSTGLLVNGGNTGSVIVGGSITVNDTQETADIKDTDGDGDLDGPFATGTGRYGVRVTGASPFTGNIVVEGSGAIAVEGNNSYGLAVESALNGKLQSLGTVRVTGNDSAAIRTTGPISGNVDLAGSISALGANATGVSIEGDVGGALKIHSTVVATGYRYTTPPPARPTTGTFDNATTLFLDELDPADDLLQGGPAVRVGANVAGGVLLDKALAYSEAGIEGDDDKDGVKNGDEDDDGDGVKNRDDTDRDGNGIPDASQTTASITSLGGAPALLIGSTSNSVTLGTVGTGDAAYGLINRGTITGSGLYSGVEARAVQLGVTGGQAVNIVGGVRNEGGITSTALDANATSLWVGSGVTTPTISNASNIQAISSGKGTEVSTGILIGAGANVGSLTNTGNIVASYTGNHGSAVAIRDQSGSLTQLSNAGSIVGSFVPNSSDTTPVDGTAIAIDLSSNTTGATVRQYGVLAPAGSTATDTDKDGVPDSNEPAIVGAIKFGSGADTFNIENGVVSGDIDFGSGADRLNISGGAVVSGAIKNDDGLLDINVSKGTLNATQTGATAISNLNIGSEGTLLVNLDPANDRAGGFNVSGNATLATGSTLGVRFASLIDGPERFNVITAGTLNAGQINQTLLSDNSPYLYVVEGGVAGNTVYVDARRRTASEAGLIPVEASAYDAVYGALGSNETLRNLFLSQTSRDGFVDAYEQMLPDHSGGPLMSLSAGVDAVTRALTGRNAAAAPGETSAWVQEINFYADKDKTDSYGFRSEGFGVAGGVEKGTSLGAVGISAAFTSSDIKDPEAEAEEVLSANLLELGLYWRAQGQYWTTWARAAGGYASFSADRSLVAQGVYLNNKSDWHGWTAAVAGGASYERNFGRLNIRPEIYGEYFSLSEGSRSEKGGGDGFDLDIDSRDSHIFSAVAAMNVGYGFGRNGWIRPELRVGYRQNISVDAGETIARFASGGPDFILSPDAIEGGGPILGFRLNFGNELGMLSLTGDAELLEDYVRYSLLLRASFRF</sequence>
<feature type="signal peptide" evidence="2">
    <location>
        <begin position="1"/>
        <end position="22"/>
    </location>
</feature>
<protein>
    <submittedName>
        <fullName evidence="4">Uncharacterized protein with a C-terminal OMP (Outer membrane protein) domain</fullName>
    </submittedName>
</protein>
<gene>
    <name evidence="4" type="ORF">NCTC11166_01177</name>
</gene>
<name>A0A2X1B7P2_BREVE</name>
<dbReference type="PROSITE" id="PS51208">
    <property type="entry name" value="AUTOTRANSPORTER"/>
    <property type="match status" value="1"/>
</dbReference>
<dbReference type="EMBL" id="UAQP01000005">
    <property type="protein sequence ID" value="SPU52837.1"/>
    <property type="molecule type" value="Genomic_DNA"/>
</dbReference>
<proteinExistence type="predicted"/>
<accession>A0A2X1B7P2</accession>
<keyword evidence="2" id="KW-0732">Signal</keyword>
<evidence type="ECO:0000313" key="4">
    <source>
        <dbReference type="EMBL" id="SPU52837.1"/>
    </source>
</evidence>
<evidence type="ECO:0000256" key="1">
    <source>
        <dbReference type="SAM" id="MobiDB-lite"/>
    </source>
</evidence>
<dbReference type="InterPro" id="IPR036709">
    <property type="entry name" value="Autotransporte_beta_dom_sf"/>
</dbReference>
<evidence type="ECO:0000313" key="5">
    <source>
        <dbReference type="Proteomes" id="UP000251186"/>
    </source>
</evidence>
<dbReference type="Proteomes" id="UP000251186">
    <property type="component" value="Unassembled WGS sequence"/>
</dbReference>
<reference evidence="4 5" key="1">
    <citation type="submission" date="2018-06" db="EMBL/GenBank/DDBJ databases">
        <authorList>
            <consortium name="Pathogen Informatics"/>
            <person name="Doyle S."/>
        </authorList>
    </citation>
    <scope>NUCLEOTIDE SEQUENCE [LARGE SCALE GENOMIC DNA]</scope>
    <source>
        <strain evidence="4 5">NCTC11166</strain>
    </source>
</reference>
<dbReference type="InterPro" id="IPR005546">
    <property type="entry name" value="Autotransporte_beta"/>
</dbReference>
<evidence type="ECO:0000259" key="3">
    <source>
        <dbReference type="PROSITE" id="PS51208"/>
    </source>
</evidence>
<feature type="compositionally biased region" description="Basic and acidic residues" evidence="1">
    <location>
        <begin position="324"/>
        <end position="336"/>
    </location>
</feature>
<evidence type="ECO:0000256" key="2">
    <source>
        <dbReference type="SAM" id="SignalP"/>
    </source>
</evidence>
<organism evidence="4 5">
    <name type="scientific">Brevundimonas vesicularis</name>
    <name type="common">Pseudomonas vesicularis</name>
    <dbReference type="NCBI Taxonomy" id="41276"/>
    <lineage>
        <taxon>Bacteria</taxon>
        <taxon>Pseudomonadati</taxon>
        <taxon>Pseudomonadota</taxon>
        <taxon>Alphaproteobacteria</taxon>
        <taxon>Caulobacterales</taxon>
        <taxon>Caulobacteraceae</taxon>
        <taxon>Brevundimonas</taxon>
    </lineage>
</organism>